<accession>A0AAV2Q122</accession>
<reference evidence="1 2" key="1">
    <citation type="submission" date="2024-05" db="EMBL/GenBank/DDBJ databases">
        <authorList>
            <person name="Wallberg A."/>
        </authorList>
    </citation>
    <scope>NUCLEOTIDE SEQUENCE [LARGE SCALE GENOMIC DNA]</scope>
</reference>
<gene>
    <name evidence="1" type="ORF">MNOR_LOCUS6436</name>
</gene>
<name>A0AAV2Q122_MEGNR</name>
<proteinExistence type="predicted"/>
<dbReference type="EMBL" id="CAXKWB010002654">
    <property type="protein sequence ID" value="CAL4067371.1"/>
    <property type="molecule type" value="Genomic_DNA"/>
</dbReference>
<organism evidence="1 2">
    <name type="scientific">Meganyctiphanes norvegica</name>
    <name type="common">Northern krill</name>
    <name type="synonym">Thysanopoda norvegica</name>
    <dbReference type="NCBI Taxonomy" id="48144"/>
    <lineage>
        <taxon>Eukaryota</taxon>
        <taxon>Metazoa</taxon>
        <taxon>Ecdysozoa</taxon>
        <taxon>Arthropoda</taxon>
        <taxon>Crustacea</taxon>
        <taxon>Multicrustacea</taxon>
        <taxon>Malacostraca</taxon>
        <taxon>Eumalacostraca</taxon>
        <taxon>Eucarida</taxon>
        <taxon>Euphausiacea</taxon>
        <taxon>Euphausiidae</taxon>
        <taxon>Meganyctiphanes</taxon>
    </lineage>
</organism>
<sequence length="100" mass="10981">MTSNRVAESLLSTGTAKKVSGFPTEATKDPRTLNPATTIILSPAKLTFIYFHGVSRHPNKALDSLNVALEYFSNIGSPIADSLISPTNFPFHKFIRKNFI</sequence>
<evidence type="ECO:0000313" key="2">
    <source>
        <dbReference type="Proteomes" id="UP001497623"/>
    </source>
</evidence>
<evidence type="ECO:0000313" key="1">
    <source>
        <dbReference type="EMBL" id="CAL4067371.1"/>
    </source>
</evidence>
<keyword evidence="2" id="KW-1185">Reference proteome</keyword>
<comment type="caution">
    <text evidence="1">The sequence shown here is derived from an EMBL/GenBank/DDBJ whole genome shotgun (WGS) entry which is preliminary data.</text>
</comment>
<protein>
    <submittedName>
        <fullName evidence="1">Uncharacterized protein</fullName>
    </submittedName>
</protein>
<dbReference type="AlphaFoldDB" id="A0AAV2Q122"/>
<dbReference type="Proteomes" id="UP001497623">
    <property type="component" value="Unassembled WGS sequence"/>
</dbReference>